<keyword evidence="1" id="KW-0472">Membrane</keyword>
<feature type="transmembrane region" description="Helical" evidence="1">
    <location>
        <begin position="42"/>
        <end position="64"/>
    </location>
</feature>
<sequence length="246" mass="27105">MHATPTQTPRPIARWRIAAHVLWALAWLVVTARFAVQQHIVLKMAALLPLVYGTVCCSTAWQMWRRRQAVLARLANPQAPKFSLRFTTTPILHSLFYAAACALIALFAARWLLRDFALSGGAAALEFLFTVVIPTAAAAVGFARGIIRARRCTYRAESDTFEIRRLRGLSWHTERRCRAANFAGIRLTSRTKRANGKANNEALWLEGKGGRVLLGKADAIRSGGPMRDLAADIFAASGLPILPDSD</sequence>
<accession>A0ABS0N8Z7</accession>
<name>A0ABS0N8Z7_9NEIS</name>
<dbReference type="EMBL" id="JACSGR010000002">
    <property type="protein sequence ID" value="MBH5328745.1"/>
    <property type="molecule type" value="Genomic_DNA"/>
</dbReference>
<feature type="transmembrane region" description="Helical" evidence="1">
    <location>
        <begin position="17"/>
        <end position="36"/>
    </location>
</feature>
<evidence type="ECO:0000313" key="2">
    <source>
        <dbReference type="EMBL" id="MBH5328745.1"/>
    </source>
</evidence>
<dbReference type="Proteomes" id="UP000768471">
    <property type="component" value="Unassembled WGS sequence"/>
</dbReference>
<keyword evidence="3" id="KW-1185">Reference proteome</keyword>
<protein>
    <submittedName>
        <fullName evidence="2">Uncharacterized protein</fullName>
    </submittedName>
</protein>
<dbReference type="RefSeq" id="WP_197902650.1">
    <property type="nucleotide sequence ID" value="NZ_JACSGR010000002.1"/>
</dbReference>
<keyword evidence="1" id="KW-1133">Transmembrane helix</keyword>
<organism evidence="2 3">
    <name type="scientific">Eikenella glucosivorans</name>
    <dbReference type="NCBI Taxonomy" id="2766967"/>
    <lineage>
        <taxon>Bacteria</taxon>
        <taxon>Pseudomonadati</taxon>
        <taxon>Pseudomonadota</taxon>
        <taxon>Betaproteobacteria</taxon>
        <taxon>Neisseriales</taxon>
        <taxon>Neisseriaceae</taxon>
        <taxon>Eikenella</taxon>
    </lineage>
</organism>
<keyword evidence="1" id="KW-0812">Transmembrane</keyword>
<gene>
    <name evidence="2" type="ORF">H9Q10_03570</name>
</gene>
<feature type="transmembrane region" description="Helical" evidence="1">
    <location>
        <begin position="91"/>
        <end position="113"/>
    </location>
</feature>
<feature type="transmembrane region" description="Helical" evidence="1">
    <location>
        <begin position="125"/>
        <end position="147"/>
    </location>
</feature>
<comment type="caution">
    <text evidence="2">The sequence shown here is derived from an EMBL/GenBank/DDBJ whole genome shotgun (WGS) entry which is preliminary data.</text>
</comment>
<proteinExistence type="predicted"/>
<evidence type="ECO:0000313" key="3">
    <source>
        <dbReference type="Proteomes" id="UP000768471"/>
    </source>
</evidence>
<reference evidence="2 3" key="1">
    <citation type="submission" date="2020-09" db="EMBL/GenBank/DDBJ databases">
        <title>Eikenella S3660 sp. nov., isolated from a throat swab.</title>
        <authorList>
            <person name="Buhl M."/>
        </authorList>
    </citation>
    <scope>NUCLEOTIDE SEQUENCE [LARGE SCALE GENOMIC DNA]</scope>
    <source>
        <strain evidence="2 3">S3360</strain>
    </source>
</reference>
<evidence type="ECO:0000256" key="1">
    <source>
        <dbReference type="SAM" id="Phobius"/>
    </source>
</evidence>